<gene>
    <name evidence="2" type="ORF">J2Z40_000226</name>
</gene>
<keyword evidence="3" id="KW-1185">Reference proteome</keyword>
<evidence type="ECO:0000313" key="2">
    <source>
        <dbReference type="EMBL" id="MBP2239673.1"/>
    </source>
</evidence>
<dbReference type="Proteomes" id="UP001519293">
    <property type="component" value="Unassembled WGS sequence"/>
</dbReference>
<evidence type="ECO:0008006" key="4">
    <source>
        <dbReference type="Google" id="ProtNLM"/>
    </source>
</evidence>
<keyword evidence="1" id="KW-1133">Transmembrane helix</keyword>
<sequence>MKNDMDTQIKNELIKHTNINQEEKDQIWRNINNQINGRMNTARMKKQRRSYKGKLFIAFAAAILLLIATQSKMGHAVINQMKIIFEPEKEIIQLIEGTNEEETVNLHEGSEADYVIYIDEERYTFIKSDRYDQVIAKNHPENYPDVGMDIQQFPEKEPEEVLKELRANWINEPFDISEIRQVDYPFDALSFRVKKGNEADSEMIRYLAISNGKNGSFVFKQYFFLEAEEGHGARLNQMLKEFHLVEKEK</sequence>
<dbReference type="RefSeq" id="WP_066394583.1">
    <property type="nucleotide sequence ID" value="NZ_JAGIKZ010000001.1"/>
</dbReference>
<accession>A0ABS4R9U8</accession>
<keyword evidence="1" id="KW-0812">Transmembrane</keyword>
<proteinExistence type="predicted"/>
<comment type="caution">
    <text evidence="2">The sequence shown here is derived from an EMBL/GenBank/DDBJ whole genome shotgun (WGS) entry which is preliminary data.</text>
</comment>
<dbReference type="EMBL" id="JAGIKZ010000001">
    <property type="protein sequence ID" value="MBP2239673.1"/>
    <property type="molecule type" value="Genomic_DNA"/>
</dbReference>
<protein>
    <recommendedName>
        <fullName evidence="4">DUF4367 domain-containing protein</fullName>
    </recommendedName>
</protein>
<evidence type="ECO:0000256" key="1">
    <source>
        <dbReference type="SAM" id="Phobius"/>
    </source>
</evidence>
<keyword evidence="1" id="KW-0472">Membrane</keyword>
<feature type="transmembrane region" description="Helical" evidence="1">
    <location>
        <begin position="53"/>
        <end position="71"/>
    </location>
</feature>
<name>A0ABS4R9U8_9BACI</name>
<organism evidence="2 3">
    <name type="scientific">Cytobacillus eiseniae</name>
    <dbReference type="NCBI Taxonomy" id="762947"/>
    <lineage>
        <taxon>Bacteria</taxon>
        <taxon>Bacillati</taxon>
        <taxon>Bacillota</taxon>
        <taxon>Bacilli</taxon>
        <taxon>Bacillales</taxon>
        <taxon>Bacillaceae</taxon>
        <taxon>Cytobacillus</taxon>
    </lineage>
</organism>
<reference evidence="2 3" key="1">
    <citation type="submission" date="2021-03" db="EMBL/GenBank/DDBJ databases">
        <title>Genomic Encyclopedia of Type Strains, Phase IV (KMG-IV): sequencing the most valuable type-strain genomes for metagenomic binning, comparative biology and taxonomic classification.</title>
        <authorList>
            <person name="Goeker M."/>
        </authorList>
    </citation>
    <scope>NUCLEOTIDE SEQUENCE [LARGE SCALE GENOMIC DNA]</scope>
    <source>
        <strain evidence="2 3">DSM 26675</strain>
    </source>
</reference>
<evidence type="ECO:0000313" key="3">
    <source>
        <dbReference type="Proteomes" id="UP001519293"/>
    </source>
</evidence>